<reference evidence="1 2" key="1">
    <citation type="submission" date="2023-03" db="EMBL/GenBank/DDBJ databases">
        <title>Genome insight into feeding habits of ladybird beetles.</title>
        <authorList>
            <person name="Li H.-S."/>
            <person name="Huang Y.-H."/>
            <person name="Pang H."/>
        </authorList>
    </citation>
    <scope>NUCLEOTIDE SEQUENCE [LARGE SCALE GENOMIC DNA]</scope>
    <source>
        <strain evidence="1">SYSU_2023b</strain>
        <tissue evidence="1">Whole body</tissue>
    </source>
</reference>
<dbReference type="Proteomes" id="UP001431783">
    <property type="component" value="Unassembled WGS sequence"/>
</dbReference>
<evidence type="ECO:0000313" key="2">
    <source>
        <dbReference type="Proteomes" id="UP001431783"/>
    </source>
</evidence>
<comment type="caution">
    <text evidence="1">The sequence shown here is derived from an EMBL/GenBank/DDBJ whole genome shotgun (WGS) entry which is preliminary data.</text>
</comment>
<dbReference type="AlphaFoldDB" id="A0AAW1TKD2"/>
<sequence>MYERSEGSHGYWVPISSQLKLAQKIIAADAGVVPELPSDLSCVQRGGESLHLIPVDRRCAVLLRQLSCSGRWGPLAEETKRIKGHQLRRVSVLLWKLGTYILAVGVSAGNTCSGCWSSAYYSTTGVVLLSDLSCGQRGGAQRILTTSSVVLQWIVGTELRIAVCSVQLIPPLTSEKEKKYILQILNSWNSKY</sequence>
<keyword evidence="2" id="KW-1185">Reference proteome</keyword>
<proteinExistence type="predicted"/>
<dbReference type="EMBL" id="JARQZJ010000007">
    <property type="protein sequence ID" value="KAK9871661.1"/>
    <property type="molecule type" value="Genomic_DNA"/>
</dbReference>
<gene>
    <name evidence="1" type="ORF">WA026_014109</name>
</gene>
<name>A0AAW1TKD2_9CUCU</name>
<organism evidence="1 2">
    <name type="scientific">Henosepilachna vigintioctopunctata</name>
    <dbReference type="NCBI Taxonomy" id="420089"/>
    <lineage>
        <taxon>Eukaryota</taxon>
        <taxon>Metazoa</taxon>
        <taxon>Ecdysozoa</taxon>
        <taxon>Arthropoda</taxon>
        <taxon>Hexapoda</taxon>
        <taxon>Insecta</taxon>
        <taxon>Pterygota</taxon>
        <taxon>Neoptera</taxon>
        <taxon>Endopterygota</taxon>
        <taxon>Coleoptera</taxon>
        <taxon>Polyphaga</taxon>
        <taxon>Cucujiformia</taxon>
        <taxon>Coccinelloidea</taxon>
        <taxon>Coccinellidae</taxon>
        <taxon>Epilachninae</taxon>
        <taxon>Epilachnini</taxon>
        <taxon>Henosepilachna</taxon>
    </lineage>
</organism>
<evidence type="ECO:0000313" key="1">
    <source>
        <dbReference type="EMBL" id="KAK9871661.1"/>
    </source>
</evidence>
<protein>
    <submittedName>
        <fullName evidence="1">Uncharacterized protein</fullName>
    </submittedName>
</protein>
<accession>A0AAW1TKD2</accession>